<keyword evidence="2" id="KW-1185">Reference proteome</keyword>
<dbReference type="AlphaFoldDB" id="A0ABC8RAN7"/>
<accession>A0ABC8RAN7</accession>
<comment type="caution">
    <text evidence="1">The sequence shown here is derived from an EMBL/GenBank/DDBJ whole genome shotgun (WGS) entry which is preliminary data.</text>
</comment>
<dbReference type="EMBL" id="CAUOFW020000981">
    <property type="protein sequence ID" value="CAK9139723.1"/>
    <property type="molecule type" value="Genomic_DNA"/>
</dbReference>
<protein>
    <submittedName>
        <fullName evidence="1">Uncharacterized protein</fullName>
    </submittedName>
</protein>
<evidence type="ECO:0000313" key="2">
    <source>
        <dbReference type="Proteomes" id="UP001642360"/>
    </source>
</evidence>
<organism evidence="1 2">
    <name type="scientific">Ilex paraguariensis</name>
    <name type="common">yerba mate</name>
    <dbReference type="NCBI Taxonomy" id="185542"/>
    <lineage>
        <taxon>Eukaryota</taxon>
        <taxon>Viridiplantae</taxon>
        <taxon>Streptophyta</taxon>
        <taxon>Embryophyta</taxon>
        <taxon>Tracheophyta</taxon>
        <taxon>Spermatophyta</taxon>
        <taxon>Magnoliopsida</taxon>
        <taxon>eudicotyledons</taxon>
        <taxon>Gunneridae</taxon>
        <taxon>Pentapetalae</taxon>
        <taxon>asterids</taxon>
        <taxon>campanulids</taxon>
        <taxon>Aquifoliales</taxon>
        <taxon>Aquifoliaceae</taxon>
        <taxon>Ilex</taxon>
    </lineage>
</organism>
<proteinExistence type="predicted"/>
<sequence>MDEKTYTNLLKLFYANIHDYKENDLTFKSWVRKKSITVFPNLIAKVFKIPRLVIHENSIVFPYATKEQFFAMATVIVDPKGHIAQTGYDRAQLLLGKGMCIDLLFYIFNYIGETSKENDLTFKSWVRKKSITVFPNLIAKVFKIPRLVIHENSIVFPYATKEQFFAMATVIVDPKGHIAQTGYDRAQLLLGKGMCIDLLFYIFNYIGETSKAQHLKQPSAESQVVGG</sequence>
<gene>
    <name evidence="1" type="ORF">ILEXP_LOCUS7122</name>
</gene>
<dbReference type="Proteomes" id="UP001642360">
    <property type="component" value="Unassembled WGS sequence"/>
</dbReference>
<evidence type="ECO:0000313" key="1">
    <source>
        <dbReference type="EMBL" id="CAK9139723.1"/>
    </source>
</evidence>
<reference evidence="1 2" key="1">
    <citation type="submission" date="2024-02" db="EMBL/GenBank/DDBJ databases">
        <authorList>
            <person name="Vignale AGUSTIN F."/>
            <person name="Sosa J E."/>
            <person name="Modenutti C."/>
        </authorList>
    </citation>
    <scope>NUCLEOTIDE SEQUENCE [LARGE SCALE GENOMIC DNA]</scope>
</reference>
<name>A0ABC8RAN7_9AQUA</name>